<evidence type="ECO:0000256" key="1">
    <source>
        <dbReference type="SAM" id="SignalP"/>
    </source>
</evidence>
<protein>
    <recommendedName>
        <fullName evidence="4">Secreted protein</fullName>
    </recommendedName>
</protein>
<evidence type="ECO:0000313" key="2">
    <source>
        <dbReference type="EMBL" id="OJD37992.1"/>
    </source>
</evidence>
<name>A0A1J9RBQ6_9PEZI</name>
<sequence length="231" mass="24621">MHCTPTTLTALALAMGAAAAGLDDWHFGNMFSVGPVSGDVYIAKATWSLTPPATPCGTVTQDSNDDPWMSIWIGVAQSLTDDGTDLFQPLLNWSPDQEAQYCSASVEEWCVAASTYTPIDVDSSAKVSQKVWTNGKLVSQQSDSDGIAPKCLYSGNECYKGTCGTLASYNWSNLTIVLSAADKTFGDSLVLANATSSGLKTSDDGKTWHVDSIEIEEDHFYFGVAQSDCSP</sequence>
<dbReference type="EMBL" id="MNUE01000005">
    <property type="protein sequence ID" value="OJD37992.1"/>
    <property type="molecule type" value="Genomic_DNA"/>
</dbReference>
<keyword evidence="1" id="KW-0732">Signal</keyword>
<accession>A0A1J9RBQ6</accession>
<organism evidence="2 3">
    <name type="scientific">Diplodia corticola</name>
    <dbReference type="NCBI Taxonomy" id="236234"/>
    <lineage>
        <taxon>Eukaryota</taxon>
        <taxon>Fungi</taxon>
        <taxon>Dikarya</taxon>
        <taxon>Ascomycota</taxon>
        <taxon>Pezizomycotina</taxon>
        <taxon>Dothideomycetes</taxon>
        <taxon>Dothideomycetes incertae sedis</taxon>
        <taxon>Botryosphaeriales</taxon>
        <taxon>Botryosphaeriaceae</taxon>
        <taxon>Diplodia</taxon>
    </lineage>
</organism>
<dbReference type="Proteomes" id="UP000183809">
    <property type="component" value="Unassembled WGS sequence"/>
</dbReference>
<keyword evidence="3" id="KW-1185">Reference proteome</keyword>
<dbReference type="GeneID" id="31016989"/>
<evidence type="ECO:0000313" key="3">
    <source>
        <dbReference type="Proteomes" id="UP000183809"/>
    </source>
</evidence>
<comment type="caution">
    <text evidence="2">The sequence shown here is derived from an EMBL/GenBank/DDBJ whole genome shotgun (WGS) entry which is preliminary data.</text>
</comment>
<dbReference type="STRING" id="236234.A0A1J9RBQ6"/>
<feature type="chain" id="PRO_5013108891" description="Secreted protein" evidence="1">
    <location>
        <begin position="20"/>
        <end position="231"/>
    </location>
</feature>
<dbReference type="RefSeq" id="XP_020134020.1">
    <property type="nucleotide sequence ID" value="XM_020276728.1"/>
</dbReference>
<proteinExistence type="predicted"/>
<dbReference type="AlphaFoldDB" id="A0A1J9RBQ6"/>
<feature type="signal peptide" evidence="1">
    <location>
        <begin position="1"/>
        <end position="19"/>
    </location>
</feature>
<reference evidence="2 3" key="1">
    <citation type="submission" date="2016-10" db="EMBL/GenBank/DDBJ databases">
        <title>Proteomics and genomics reveal pathogen-plant mechanisms compatible with a hemibiotrophic lifestyle of Diplodia corticola.</title>
        <authorList>
            <person name="Fernandes I."/>
            <person name="De Jonge R."/>
            <person name="Van De Peer Y."/>
            <person name="Devreese B."/>
            <person name="Alves A."/>
            <person name="Esteves A.C."/>
        </authorList>
    </citation>
    <scope>NUCLEOTIDE SEQUENCE [LARGE SCALE GENOMIC DNA]</scope>
    <source>
        <strain evidence="2 3">CBS 112549</strain>
    </source>
</reference>
<evidence type="ECO:0008006" key="4">
    <source>
        <dbReference type="Google" id="ProtNLM"/>
    </source>
</evidence>
<dbReference type="OrthoDB" id="5086500at2759"/>
<gene>
    <name evidence="2" type="ORF">BKCO1_5000144</name>
</gene>